<proteinExistence type="predicted"/>
<protein>
    <submittedName>
        <fullName evidence="4">Hormone-sensitive lipase isoform X1</fullName>
    </submittedName>
</protein>
<dbReference type="FunCoup" id="A0A6P7FJS7">
    <property type="interactions" value="134"/>
</dbReference>
<sequence length="747" mass="83377">MIDSNKENQDDLNTVENPTKNVADTENIPVTERALKINNLVEICKSNATFFARDNTENGQRLYLSFLAMVDVVDRIQPKLISIESQVHFFDFDESVPGNGYRSFLIVIDGAIQMAVECSEKVLQKRDSTFFRKSTLTKDVESCSHLLTSLDSCLTHLGTIMSWSERGSLFVNEDCPLGDLFSKYGEINQHCFYGRNLGFQYCDSIRNVLQFIALSMTLFSEVYYSQGSLISKATSSVVSTTKFITDPEQRARRIVNIAQNAEVDFCKAFWFLSETELMNQLPSIVSPSVAISKMIQIPPEPIVMETLDGNTYEVPVPSSFIGRKSVQVRLISHKVREGMLGTRGRSVEPPSKGLMIHCHGGGFVAQSSKSHDGYLRDWAKQLDIPILCIDYSLAPEAPFPRALEEVLYAYCWAKKHHDFLGSTGEIIIGAGDSAGANLLLSTTLKCIKENIPTMAGLFIAYVPTLVHYIPSPARLLCMMDPLIPFGFLLRCLKAYACPDPHMKQVSNDNDNSDTESFEEITESDLMALQAHKSPVSEISDSMTYESLASNEQNNCENVSTNPQPLMNEILERYVQDQLPKEGSSADQVASSPSLTNTNSLQSRVTGFVSNLKDSFTKYLAYFLGDRSVSEAQKILDLDVDPHLNILDKLGFEVPRDPYLSPIYASEEDLKRFPPTRVLTVEMDPCLDDCIMFAKRLKSAGIDVNLDILSGLPHGFLNFSLFSKEAYEGSKVCIKRIEELLKANNSNN</sequence>
<accession>A0A6P7FJS7</accession>
<dbReference type="GO" id="GO:0004806">
    <property type="term" value="F:triacylglycerol lipase activity"/>
    <property type="evidence" value="ECO:0007669"/>
    <property type="project" value="TreeGrafter"/>
</dbReference>
<feature type="domain" description="Alpha/beta hydrolase fold-3" evidence="3">
    <location>
        <begin position="355"/>
        <end position="462"/>
    </location>
</feature>
<dbReference type="Pfam" id="PF06350">
    <property type="entry name" value="HSL_N"/>
    <property type="match status" value="1"/>
</dbReference>
<feature type="domain" description="Alpha/beta hydrolase fold-3" evidence="3">
    <location>
        <begin position="655"/>
        <end position="716"/>
    </location>
</feature>
<gene>
    <name evidence="4" type="primary">LOC114328556</name>
</gene>
<dbReference type="GO" id="GO:0004771">
    <property type="term" value="F:sterol ester esterase activity"/>
    <property type="evidence" value="ECO:0007669"/>
    <property type="project" value="TreeGrafter"/>
</dbReference>
<feature type="region of interest" description="Disordered" evidence="1">
    <location>
        <begin position="1"/>
        <end position="26"/>
    </location>
</feature>
<feature type="domain" description="Hormone-sensitive lipase N-terminal" evidence="2">
    <location>
        <begin position="37"/>
        <end position="339"/>
    </location>
</feature>
<dbReference type="PANTHER" id="PTHR23025:SF3">
    <property type="entry name" value="HORMONE-SENSITIVE LIPASE"/>
    <property type="match status" value="1"/>
</dbReference>
<dbReference type="InParanoid" id="A0A6P7FJS7"/>
<dbReference type="Pfam" id="PF07859">
    <property type="entry name" value="Abhydrolase_3"/>
    <property type="match status" value="2"/>
</dbReference>
<name>A0A6P7FJS7_DIAVI</name>
<evidence type="ECO:0000259" key="2">
    <source>
        <dbReference type="Pfam" id="PF06350"/>
    </source>
</evidence>
<evidence type="ECO:0000256" key="1">
    <source>
        <dbReference type="SAM" id="MobiDB-lite"/>
    </source>
</evidence>
<dbReference type="InterPro" id="IPR029058">
    <property type="entry name" value="AB_hydrolase_fold"/>
</dbReference>
<dbReference type="RefSeq" id="XP_028133233.1">
    <property type="nucleotide sequence ID" value="XM_028277432.1"/>
</dbReference>
<dbReference type="PANTHER" id="PTHR23025">
    <property type="entry name" value="TRIACYLGLYCEROL LIPASE"/>
    <property type="match status" value="1"/>
</dbReference>
<reference evidence="4" key="1">
    <citation type="submission" date="2025-08" db="UniProtKB">
        <authorList>
            <consortium name="RefSeq"/>
        </authorList>
    </citation>
    <scope>IDENTIFICATION</scope>
    <source>
        <tissue evidence="4">Whole insect</tissue>
    </source>
</reference>
<organism evidence="4">
    <name type="scientific">Diabrotica virgifera virgifera</name>
    <name type="common">western corn rootworm</name>
    <dbReference type="NCBI Taxonomy" id="50390"/>
    <lineage>
        <taxon>Eukaryota</taxon>
        <taxon>Metazoa</taxon>
        <taxon>Ecdysozoa</taxon>
        <taxon>Arthropoda</taxon>
        <taxon>Hexapoda</taxon>
        <taxon>Insecta</taxon>
        <taxon>Pterygota</taxon>
        <taxon>Neoptera</taxon>
        <taxon>Endopterygota</taxon>
        <taxon>Coleoptera</taxon>
        <taxon>Polyphaga</taxon>
        <taxon>Cucujiformia</taxon>
        <taxon>Chrysomeloidea</taxon>
        <taxon>Chrysomelidae</taxon>
        <taxon>Galerucinae</taxon>
        <taxon>Diabroticina</taxon>
        <taxon>Diabroticites</taxon>
        <taxon>Diabrotica</taxon>
    </lineage>
</organism>
<dbReference type="GO" id="GO:0005829">
    <property type="term" value="C:cytosol"/>
    <property type="evidence" value="ECO:0007669"/>
    <property type="project" value="TreeGrafter"/>
</dbReference>
<dbReference type="SUPFAM" id="SSF53474">
    <property type="entry name" value="alpha/beta-Hydrolases"/>
    <property type="match status" value="1"/>
</dbReference>
<dbReference type="GO" id="GO:0008203">
    <property type="term" value="P:cholesterol metabolic process"/>
    <property type="evidence" value="ECO:0007669"/>
    <property type="project" value="InterPro"/>
</dbReference>
<evidence type="ECO:0000259" key="3">
    <source>
        <dbReference type="Pfam" id="PF07859"/>
    </source>
</evidence>
<dbReference type="AlphaFoldDB" id="A0A6P7FJS7"/>
<feature type="compositionally biased region" description="Polar residues" evidence="1">
    <location>
        <begin position="11"/>
        <end position="24"/>
    </location>
</feature>
<dbReference type="InterPro" id="IPR010468">
    <property type="entry name" value="HSL_N"/>
</dbReference>
<dbReference type="InterPro" id="IPR013094">
    <property type="entry name" value="AB_hydrolase_3"/>
</dbReference>
<dbReference type="OrthoDB" id="408631at2759"/>
<dbReference type="Gene3D" id="3.40.50.1820">
    <property type="entry name" value="alpha/beta hydrolase"/>
    <property type="match status" value="2"/>
</dbReference>
<evidence type="ECO:0000313" key="4">
    <source>
        <dbReference type="RefSeq" id="XP_028133233.1"/>
    </source>
</evidence>
<dbReference type="GO" id="GO:0019433">
    <property type="term" value="P:triglyceride catabolic process"/>
    <property type="evidence" value="ECO:0007669"/>
    <property type="project" value="TreeGrafter"/>
</dbReference>